<evidence type="ECO:0000313" key="3">
    <source>
        <dbReference type="Proteomes" id="UP000316706"/>
    </source>
</evidence>
<feature type="transmembrane region" description="Helical" evidence="1">
    <location>
        <begin position="35"/>
        <end position="59"/>
    </location>
</feature>
<sequence>MSALVLALIVLAAVWWVCASPVRLAAAGGVLLVTYPVPTLALTAVAVVAVTVAAGVFTVRTVRAEGWHLVTVQRPHLTPAPAGGVTP</sequence>
<keyword evidence="1" id="KW-0472">Membrane</keyword>
<reference evidence="2 3" key="1">
    <citation type="submission" date="2019-06" db="EMBL/GenBank/DDBJ databases">
        <title>Sequencing the genomes of 1000 actinobacteria strains.</title>
        <authorList>
            <person name="Klenk H.-P."/>
        </authorList>
    </citation>
    <scope>NUCLEOTIDE SEQUENCE [LARGE SCALE GENOMIC DNA]</scope>
    <source>
        <strain evidence="2 3">DSM 45043</strain>
    </source>
</reference>
<keyword evidence="3" id="KW-1185">Reference proteome</keyword>
<keyword evidence="1" id="KW-0812">Transmembrane</keyword>
<name>A0A543IKS4_9ACTN</name>
<accession>A0A543IKS4</accession>
<keyword evidence="1" id="KW-1133">Transmembrane helix</keyword>
<dbReference type="Proteomes" id="UP000316706">
    <property type="component" value="Unassembled WGS sequence"/>
</dbReference>
<protein>
    <submittedName>
        <fullName evidence="2">Uncharacterized protein</fullName>
    </submittedName>
</protein>
<gene>
    <name evidence="2" type="ORF">FHX41_4918</name>
</gene>
<evidence type="ECO:0000256" key="1">
    <source>
        <dbReference type="SAM" id="Phobius"/>
    </source>
</evidence>
<comment type="caution">
    <text evidence="2">The sequence shown here is derived from an EMBL/GenBank/DDBJ whole genome shotgun (WGS) entry which is preliminary data.</text>
</comment>
<dbReference type="RefSeq" id="WP_141972524.1">
    <property type="nucleotide sequence ID" value="NZ_VFPO01000001.1"/>
</dbReference>
<proteinExistence type="predicted"/>
<dbReference type="EMBL" id="VFPO01000001">
    <property type="protein sequence ID" value="TQM71166.1"/>
    <property type="molecule type" value="Genomic_DNA"/>
</dbReference>
<dbReference type="AlphaFoldDB" id="A0A543IKS4"/>
<evidence type="ECO:0000313" key="2">
    <source>
        <dbReference type="EMBL" id="TQM71166.1"/>
    </source>
</evidence>
<organism evidence="2 3">
    <name type="scientific">Actinomadura hallensis</name>
    <dbReference type="NCBI Taxonomy" id="337895"/>
    <lineage>
        <taxon>Bacteria</taxon>
        <taxon>Bacillati</taxon>
        <taxon>Actinomycetota</taxon>
        <taxon>Actinomycetes</taxon>
        <taxon>Streptosporangiales</taxon>
        <taxon>Thermomonosporaceae</taxon>
        <taxon>Actinomadura</taxon>
    </lineage>
</organism>